<protein>
    <submittedName>
        <fullName evidence="2">Uncharacterized protein</fullName>
    </submittedName>
</protein>
<dbReference type="Proteomes" id="UP000434957">
    <property type="component" value="Unassembled WGS sequence"/>
</dbReference>
<keyword evidence="3" id="KW-1185">Reference proteome</keyword>
<evidence type="ECO:0000313" key="3">
    <source>
        <dbReference type="Proteomes" id="UP000434957"/>
    </source>
</evidence>
<feature type="region of interest" description="Disordered" evidence="1">
    <location>
        <begin position="1"/>
        <end position="87"/>
    </location>
</feature>
<name>A0A6A4FT58_9STRA</name>
<proteinExistence type="predicted"/>
<feature type="compositionally biased region" description="Polar residues" evidence="1">
    <location>
        <begin position="61"/>
        <end position="77"/>
    </location>
</feature>
<dbReference type="AlphaFoldDB" id="A0A6A4FT58"/>
<feature type="compositionally biased region" description="Polar residues" evidence="1">
    <location>
        <begin position="1"/>
        <end position="13"/>
    </location>
</feature>
<dbReference type="EMBL" id="QXFT01000469">
    <property type="protein sequence ID" value="KAE9343087.1"/>
    <property type="molecule type" value="Genomic_DNA"/>
</dbReference>
<accession>A0A6A4FT58</accession>
<comment type="caution">
    <text evidence="2">The sequence shown here is derived from an EMBL/GenBank/DDBJ whole genome shotgun (WGS) entry which is preliminary data.</text>
</comment>
<reference evidence="2 3" key="1">
    <citation type="submission" date="2018-08" db="EMBL/GenBank/DDBJ databases">
        <title>Genomic investigation of the strawberry pathogen Phytophthora fragariae indicates pathogenicity is determined by transcriptional variation in three key races.</title>
        <authorList>
            <person name="Adams T.M."/>
            <person name="Armitage A.D."/>
            <person name="Sobczyk M.K."/>
            <person name="Bates H.J."/>
            <person name="Dunwell J.M."/>
            <person name="Nellist C.F."/>
            <person name="Harrison R.J."/>
        </authorList>
    </citation>
    <scope>NUCLEOTIDE SEQUENCE [LARGE SCALE GENOMIC DNA]</scope>
    <source>
        <strain evidence="2 3">SCRP333</strain>
    </source>
</reference>
<sequence length="121" mass="12692">MTATGLQPGAATTDSERSEKKPTAKARQRAEADDDEDGRTLRANQQRVPTRDAPSTAARVASSTTPLTTGNALTSESPPMGERTMDTPATITPEISAMAAAIRHLTAMVSELQPAEANEGE</sequence>
<gene>
    <name evidence="2" type="ORF">PR003_g9152</name>
</gene>
<organism evidence="2 3">
    <name type="scientific">Phytophthora rubi</name>
    <dbReference type="NCBI Taxonomy" id="129364"/>
    <lineage>
        <taxon>Eukaryota</taxon>
        <taxon>Sar</taxon>
        <taxon>Stramenopiles</taxon>
        <taxon>Oomycota</taxon>
        <taxon>Peronosporomycetes</taxon>
        <taxon>Peronosporales</taxon>
        <taxon>Peronosporaceae</taxon>
        <taxon>Phytophthora</taxon>
    </lineage>
</organism>
<evidence type="ECO:0000256" key="1">
    <source>
        <dbReference type="SAM" id="MobiDB-lite"/>
    </source>
</evidence>
<evidence type="ECO:0000313" key="2">
    <source>
        <dbReference type="EMBL" id="KAE9343087.1"/>
    </source>
</evidence>